<evidence type="ECO:0000256" key="3">
    <source>
        <dbReference type="ARBA" id="ARBA00005179"/>
    </source>
</evidence>
<evidence type="ECO:0000256" key="12">
    <source>
        <dbReference type="ARBA" id="ARBA00023136"/>
    </source>
</evidence>
<dbReference type="Proteomes" id="UP000298390">
    <property type="component" value="Unassembled WGS sequence"/>
</dbReference>
<dbReference type="Gene3D" id="1.10.630.10">
    <property type="entry name" value="Cytochrome P450"/>
    <property type="match status" value="2"/>
</dbReference>
<dbReference type="STRING" id="34475.A0A4Y9Z1F3"/>
<accession>A0A4Y9Z1F3</accession>
<evidence type="ECO:0000256" key="6">
    <source>
        <dbReference type="ARBA" id="ARBA00022692"/>
    </source>
</evidence>
<evidence type="ECO:0000256" key="4">
    <source>
        <dbReference type="ARBA" id="ARBA00010617"/>
    </source>
</evidence>
<dbReference type="PANTHER" id="PTHR46300">
    <property type="entry name" value="P450, PUTATIVE (EUROFUNG)-RELATED-RELATED"/>
    <property type="match status" value="1"/>
</dbReference>
<sequence length="398" mass="44482">MYVADAHIVPPAVGDLIYNEFFGHRTVIINSQKIAQELLEKRGAKYSSRPRMTMLAEMLGWNPTLTLLPYKAESRRKQRKWIHGTFGEKKSVQGFEGLKKRETYIFVLGLMETPDDYGLHVKRFLAALVLESVYGHRITSLDDEYVTLMDSAMEATTTTGAAGGTLVDMLPFLKHMPAWMPGAGWKRAALRARKLVWEGHHLPYRMAREAIESGGAPPSLLSTLMGDSTKTGQFEQEENDIIYTTGVIYAGIPHYITEDDEYEGYQLPQDTTIMANMWAICRDERVWNDPTAFRPERFLELDPSEAEALDPRHVVFGYGRRQCPGRLFADTALFLVIATMAATLDIRKARDAEGKEIIPEVSWLPAFISPPEDFVCAIAPRSSSAKTSVADALAGASA</sequence>
<dbReference type="GO" id="GO:0020037">
    <property type="term" value="F:heme binding"/>
    <property type="evidence" value="ECO:0007669"/>
    <property type="project" value="InterPro"/>
</dbReference>
<comment type="pathway">
    <text evidence="3">Secondary metabolite biosynthesis.</text>
</comment>
<dbReference type="Pfam" id="PF00067">
    <property type="entry name" value="p450"/>
    <property type="match status" value="2"/>
</dbReference>
<dbReference type="InterPro" id="IPR001128">
    <property type="entry name" value="Cyt_P450"/>
</dbReference>
<comment type="cofactor">
    <cofactor evidence="1 13">
        <name>heme</name>
        <dbReference type="ChEBI" id="CHEBI:30413"/>
    </cofactor>
</comment>
<dbReference type="InterPro" id="IPR036396">
    <property type="entry name" value="Cyt_P450_sf"/>
</dbReference>
<keyword evidence="10 13" id="KW-0408">Iron</keyword>
<comment type="similarity">
    <text evidence="4 14">Belongs to the cytochrome P450 family.</text>
</comment>
<protein>
    <recommendedName>
        <fullName evidence="17">Cytochrome P450</fullName>
    </recommendedName>
</protein>
<feature type="binding site" description="axial binding residue" evidence="13">
    <location>
        <position position="323"/>
    </location>
    <ligand>
        <name>heme</name>
        <dbReference type="ChEBI" id="CHEBI:30413"/>
    </ligand>
    <ligandPart>
        <name>Fe</name>
        <dbReference type="ChEBI" id="CHEBI:18248"/>
    </ligandPart>
</feature>
<keyword evidence="11 14" id="KW-0503">Monooxygenase</keyword>
<dbReference type="PRINTS" id="PR00463">
    <property type="entry name" value="EP450I"/>
</dbReference>
<evidence type="ECO:0000256" key="7">
    <source>
        <dbReference type="ARBA" id="ARBA00022723"/>
    </source>
</evidence>
<dbReference type="GO" id="GO:0005506">
    <property type="term" value="F:iron ion binding"/>
    <property type="evidence" value="ECO:0007669"/>
    <property type="project" value="InterPro"/>
</dbReference>
<evidence type="ECO:0000256" key="1">
    <source>
        <dbReference type="ARBA" id="ARBA00001971"/>
    </source>
</evidence>
<dbReference type="GO" id="GO:0016020">
    <property type="term" value="C:membrane"/>
    <property type="evidence" value="ECO:0007669"/>
    <property type="project" value="UniProtKB-SubCell"/>
</dbReference>
<keyword evidence="8" id="KW-1133">Transmembrane helix</keyword>
<name>A0A4Y9Z1F3_9APHY</name>
<organism evidence="15 16">
    <name type="scientific">Rhodofomes roseus</name>
    <dbReference type="NCBI Taxonomy" id="34475"/>
    <lineage>
        <taxon>Eukaryota</taxon>
        <taxon>Fungi</taxon>
        <taxon>Dikarya</taxon>
        <taxon>Basidiomycota</taxon>
        <taxon>Agaricomycotina</taxon>
        <taxon>Agaricomycetes</taxon>
        <taxon>Polyporales</taxon>
        <taxon>Rhodofomes</taxon>
    </lineage>
</organism>
<dbReference type="GO" id="GO:0004497">
    <property type="term" value="F:monooxygenase activity"/>
    <property type="evidence" value="ECO:0007669"/>
    <property type="project" value="UniProtKB-KW"/>
</dbReference>
<keyword evidence="6" id="KW-0812">Transmembrane</keyword>
<gene>
    <name evidence="15" type="ORF">EVJ58_g999</name>
</gene>
<evidence type="ECO:0008006" key="17">
    <source>
        <dbReference type="Google" id="ProtNLM"/>
    </source>
</evidence>
<comment type="caution">
    <text evidence="15">The sequence shown here is derived from an EMBL/GenBank/DDBJ whole genome shotgun (WGS) entry which is preliminary data.</text>
</comment>
<evidence type="ECO:0000313" key="16">
    <source>
        <dbReference type="Proteomes" id="UP000298390"/>
    </source>
</evidence>
<dbReference type="EMBL" id="SEKV01000030">
    <property type="protein sequence ID" value="TFY68455.1"/>
    <property type="molecule type" value="Genomic_DNA"/>
</dbReference>
<evidence type="ECO:0000256" key="9">
    <source>
        <dbReference type="ARBA" id="ARBA00023002"/>
    </source>
</evidence>
<dbReference type="InterPro" id="IPR002401">
    <property type="entry name" value="Cyt_P450_E_grp-I"/>
</dbReference>
<keyword evidence="12" id="KW-0472">Membrane</keyword>
<dbReference type="SUPFAM" id="SSF48264">
    <property type="entry name" value="Cytochrome P450"/>
    <property type="match status" value="1"/>
</dbReference>
<evidence type="ECO:0000256" key="11">
    <source>
        <dbReference type="ARBA" id="ARBA00023033"/>
    </source>
</evidence>
<dbReference type="GO" id="GO:0016705">
    <property type="term" value="F:oxidoreductase activity, acting on paired donors, with incorporation or reduction of molecular oxygen"/>
    <property type="evidence" value="ECO:0007669"/>
    <property type="project" value="InterPro"/>
</dbReference>
<dbReference type="InterPro" id="IPR017972">
    <property type="entry name" value="Cyt_P450_CS"/>
</dbReference>
<evidence type="ECO:0000313" key="15">
    <source>
        <dbReference type="EMBL" id="TFY68455.1"/>
    </source>
</evidence>
<evidence type="ECO:0000256" key="13">
    <source>
        <dbReference type="PIRSR" id="PIRSR602401-1"/>
    </source>
</evidence>
<keyword evidence="7 13" id="KW-0479">Metal-binding</keyword>
<evidence type="ECO:0000256" key="10">
    <source>
        <dbReference type="ARBA" id="ARBA00023004"/>
    </source>
</evidence>
<dbReference type="AlphaFoldDB" id="A0A4Y9Z1F3"/>
<evidence type="ECO:0000256" key="2">
    <source>
        <dbReference type="ARBA" id="ARBA00004167"/>
    </source>
</evidence>
<reference evidence="15 16" key="1">
    <citation type="submission" date="2019-01" db="EMBL/GenBank/DDBJ databases">
        <title>Genome sequencing of the rare red list fungi Fomitopsis rosea.</title>
        <authorList>
            <person name="Buettner E."/>
            <person name="Kellner H."/>
        </authorList>
    </citation>
    <scope>NUCLEOTIDE SEQUENCE [LARGE SCALE GENOMIC DNA]</scope>
    <source>
        <strain evidence="15 16">DSM 105464</strain>
    </source>
</reference>
<dbReference type="InterPro" id="IPR050364">
    <property type="entry name" value="Cytochrome_P450_fung"/>
</dbReference>
<dbReference type="PROSITE" id="PS00086">
    <property type="entry name" value="CYTOCHROME_P450"/>
    <property type="match status" value="1"/>
</dbReference>
<keyword evidence="5 13" id="KW-0349">Heme</keyword>
<evidence type="ECO:0000256" key="5">
    <source>
        <dbReference type="ARBA" id="ARBA00022617"/>
    </source>
</evidence>
<evidence type="ECO:0000256" key="8">
    <source>
        <dbReference type="ARBA" id="ARBA00022989"/>
    </source>
</evidence>
<keyword evidence="9 14" id="KW-0560">Oxidoreductase</keyword>
<comment type="subcellular location">
    <subcellularLocation>
        <location evidence="2">Membrane</location>
        <topology evidence="2">Single-pass membrane protein</topology>
    </subcellularLocation>
</comment>
<dbReference type="PANTHER" id="PTHR46300:SF7">
    <property type="entry name" value="P450, PUTATIVE (EUROFUNG)-RELATED"/>
    <property type="match status" value="1"/>
</dbReference>
<proteinExistence type="inferred from homology"/>
<evidence type="ECO:0000256" key="14">
    <source>
        <dbReference type="RuleBase" id="RU000461"/>
    </source>
</evidence>